<accession>A0A3Q9K1M9</accession>
<proteinExistence type="predicted"/>
<dbReference type="EMBL" id="CP029042">
    <property type="protein sequence ID" value="AZS69931.1"/>
    <property type="molecule type" value="Genomic_DNA"/>
</dbReference>
<gene>
    <name evidence="2" type="ORF">DDE74_02255</name>
</gene>
<dbReference type="Proteomes" id="UP000275579">
    <property type="component" value="Chromosome"/>
</dbReference>
<dbReference type="InterPro" id="IPR023809">
    <property type="entry name" value="Thiopep_bacteriocin_synth_dom"/>
</dbReference>
<dbReference type="AlphaFoldDB" id="A0A3Q9K1M9"/>
<dbReference type="Pfam" id="PF14028">
    <property type="entry name" value="Lant_dehydr_C"/>
    <property type="match status" value="1"/>
</dbReference>
<name>A0A3Q9K1M9_9ACTN</name>
<organism evidence="2 3">
    <name type="scientific">Streptomyces lydicus</name>
    <dbReference type="NCBI Taxonomy" id="47763"/>
    <lineage>
        <taxon>Bacteria</taxon>
        <taxon>Bacillati</taxon>
        <taxon>Actinomycetota</taxon>
        <taxon>Actinomycetes</taxon>
        <taxon>Kitasatosporales</taxon>
        <taxon>Streptomycetaceae</taxon>
        <taxon>Streptomyces</taxon>
    </lineage>
</organism>
<evidence type="ECO:0000313" key="3">
    <source>
        <dbReference type="Proteomes" id="UP000275579"/>
    </source>
</evidence>
<reference evidence="2 3" key="1">
    <citation type="submission" date="2018-04" db="EMBL/GenBank/DDBJ databases">
        <title>Complete genome sequences of Streptomyces lydicus strain WYEC and characterization of antagonistic properties of biological control agents.</title>
        <authorList>
            <person name="Mariita R.M."/>
            <person name="Sello J.K."/>
        </authorList>
    </citation>
    <scope>NUCLEOTIDE SEQUENCE [LARGE SCALE GENOMIC DNA]</scope>
    <source>
        <strain evidence="2 3">WYEC 108</strain>
    </source>
</reference>
<sequence length="315" mass="35016">MPHERRVGGDRSWVSAHLFSQGNLDRVLTDLVDHLLDELRERRLADRGFFLRYWDGGPHIRLRVLPSCPEAAAAVRGLIEQRALAYFAHSPAPEVLSQEEYLRSAREIGAWEGVRPTERMYANNSLHFLPYVPEHHRYGRGASLELVEEHFSTSSELALDLLRGAGSPEQRELAVLCHLLLAWFLGAQDVHELAGRQLAKMSARRELGAVDAETASDARFLRRREQLLTLAATMRKVGRAWPHMPDDSSLKRWASSVSGVVDALGADADAPSAESAADLCAHLFANRVGVRIDAEGSLRYLAARAVTDPAVYEEA</sequence>
<protein>
    <recommendedName>
        <fullName evidence="1">Thiopeptide-type bacteriocin biosynthesis domain-containing protein</fullName>
    </recommendedName>
</protein>
<evidence type="ECO:0000313" key="2">
    <source>
        <dbReference type="EMBL" id="AZS69931.1"/>
    </source>
</evidence>
<evidence type="ECO:0000259" key="1">
    <source>
        <dbReference type="Pfam" id="PF14028"/>
    </source>
</evidence>
<dbReference type="NCBIfam" id="TIGR03891">
    <property type="entry name" value="thiopep_ocin"/>
    <property type="match status" value="1"/>
</dbReference>
<feature type="domain" description="Thiopeptide-type bacteriocin biosynthesis" evidence="1">
    <location>
        <begin position="13"/>
        <end position="306"/>
    </location>
</feature>